<dbReference type="InterPro" id="IPR001343">
    <property type="entry name" value="Hemolysn_Ca-bd"/>
</dbReference>
<protein>
    <recommendedName>
        <fullName evidence="6">Calcium-binding protein</fullName>
    </recommendedName>
</protein>
<evidence type="ECO:0000256" key="2">
    <source>
        <dbReference type="ARBA" id="ARBA00022525"/>
    </source>
</evidence>
<evidence type="ECO:0000256" key="1">
    <source>
        <dbReference type="ARBA" id="ARBA00004613"/>
    </source>
</evidence>
<organism evidence="4 5">
    <name type="scientific">Thalassospira profundimaris</name>
    <dbReference type="NCBI Taxonomy" id="502049"/>
    <lineage>
        <taxon>Bacteria</taxon>
        <taxon>Pseudomonadati</taxon>
        <taxon>Pseudomonadota</taxon>
        <taxon>Alphaproteobacteria</taxon>
        <taxon>Rhodospirillales</taxon>
        <taxon>Thalassospiraceae</taxon>
        <taxon>Thalassospira</taxon>
    </lineage>
</organism>
<dbReference type="Proteomes" id="UP000252517">
    <property type="component" value="Unassembled WGS sequence"/>
</dbReference>
<dbReference type="PANTHER" id="PTHR38340:SF1">
    <property type="entry name" value="S-LAYER PROTEIN"/>
    <property type="match status" value="1"/>
</dbReference>
<name>A0A367XHU2_9PROT</name>
<dbReference type="OrthoDB" id="7365236at2"/>
<dbReference type="EMBL" id="JPWH01000004">
    <property type="protein sequence ID" value="RCK52272.1"/>
    <property type="molecule type" value="Genomic_DNA"/>
</dbReference>
<feature type="region of interest" description="Disordered" evidence="3">
    <location>
        <begin position="227"/>
        <end position="250"/>
    </location>
</feature>
<dbReference type="AlphaFoldDB" id="A0A367XHU2"/>
<dbReference type="Pfam" id="PF00353">
    <property type="entry name" value="HemolysinCabind"/>
    <property type="match status" value="7"/>
</dbReference>
<comment type="caution">
    <text evidence="4">The sequence shown here is derived from an EMBL/GenBank/DDBJ whole genome shotgun (WGS) entry which is preliminary data.</text>
</comment>
<reference evidence="4 5" key="1">
    <citation type="submission" date="2014-07" db="EMBL/GenBank/DDBJ databases">
        <title>Draft genome sequence of Thalassospira profundimaris S25-3-2.</title>
        <authorList>
            <person name="Lai Q."/>
            <person name="Shao Z."/>
        </authorList>
    </citation>
    <scope>NUCLEOTIDE SEQUENCE [LARGE SCALE GENOMIC DNA]</scope>
    <source>
        <strain evidence="4 5">S25-3-2</strain>
    </source>
</reference>
<dbReference type="RefSeq" id="WP_114087648.1">
    <property type="nucleotide sequence ID" value="NZ_JPWH01000004.1"/>
</dbReference>
<dbReference type="SUPFAM" id="SSF51120">
    <property type="entry name" value="beta-Roll"/>
    <property type="match status" value="5"/>
</dbReference>
<accession>A0A367XHU2</accession>
<dbReference type="PROSITE" id="PS00330">
    <property type="entry name" value="HEMOLYSIN_CALCIUM"/>
    <property type="match status" value="4"/>
</dbReference>
<dbReference type="InterPro" id="IPR018511">
    <property type="entry name" value="Hemolysin-typ_Ca-bd_CS"/>
</dbReference>
<evidence type="ECO:0008006" key="6">
    <source>
        <dbReference type="Google" id="ProtNLM"/>
    </source>
</evidence>
<proteinExistence type="predicted"/>
<dbReference type="GO" id="GO:0005509">
    <property type="term" value="F:calcium ion binding"/>
    <property type="evidence" value="ECO:0007669"/>
    <property type="project" value="InterPro"/>
</dbReference>
<evidence type="ECO:0000313" key="5">
    <source>
        <dbReference type="Proteomes" id="UP000252517"/>
    </source>
</evidence>
<evidence type="ECO:0000256" key="3">
    <source>
        <dbReference type="SAM" id="MobiDB-lite"/>
    </source>
</evidence>
<dbReference type="Gene3D" id="2.150.10.10">
    <property type="entry name" value="Serralysin-like metalloprotease, C-terminal"/>
    <property type="match status" value="4"/>
</dbReference>
<sequence>MTTTIIGTIGNDVLTGTESIDEIYGLAGDDRLTAVGDGDTLIGGAGADQFVIEESGHTATLSYEGSNEAITAVYGGYSRPYFLLEGGDATGDSLDFPEYGTELGIIGTDHDDVFRGYWTAAEGGAGADHYYNLGYDSSISYAHSPEGVSVDLNTGAASGGDAEGDVIEVVHNPPGLIGSEFDDYLVARLRGNAALSGGGGNDVLMGGDAHDFIRAGDGDDIIHAGPGNDNITGGPGADLIDGGEGDRDVAGYTNDDAVTGVNVDLGSGIGWGGDAQGDILIGIEIVQGSPLDDLLIGDEGDNELRGRSGSDVLIGGAGNDRLEGEASYDETSSDDTLFGGAGDDGLRGGGGNDILIGGTGDDGFNGGEGADIIDGGDGNDLVSYGYGRVDDPAVHVNLTTNESYGGEAEGDTIRNIENINGGSGDDVLVGEAGRNVLYGGQGEDVLQGLGGHDLLIGGAGSDIIEGGDGNDYLVGGYMNSDYLDQGDSFVWNVYEGGAERDRIVDFVAGKRGDHIVLGEDFQDKADIHDFTDFLAHAQQNDTGVYVDFANNAHYAYGVQIDGIDLSDLTDANVVFNEPDTETDSTGFDDALV</sequence>
<keyword evidence="2" id="KW-0964">Secreted</keyword>
<evidence type="ECO:0000313" key="4">
    <source>
        <dbReference type="EMBL" id="RCK52272.1"/>
    </source>
</evidence>
<dbReference type="PANTHER" id="PTHR38340">
    <property type="entry name" value="S-LAYER PROTEIN"/>
    <property type="match status" value="1"/>
</dbReference>
<dbReference type="InterPro" id="IPR011049">
    <property type="entry name" value="Serralysin-like_metalloprot_C"/>
</dbReference>
<gene>
    <name evidence="4" type="ORF">TH25_07040</name>
</gene>
<dbReference type="PRINTS" id="PR00313">
    <property type="entry name" value="CABNDNGRPT"/>
</dbReference>
<dbReference type="InterPro" id="IPR050557">
    <property type="entry name" value="RTX_toxin/Mannuronan_C5-epim"/>
</dbReference>
<dbReference type="GO" id="GO:0005576">
    <property type="term" value="C:extracellular region"/>
    <property type="evidence" value="ECO:0007669"/>
    <property type="project" value="UniProtKB-SubCell"/>
</dbReference>
<feature type="region of interest" description="Disordered" evidence="3">
    <location>
        <begin position="305"/>
        <end position="343"/>
    </location>
</feature>
<comment type="subcellular location">
    <subcellularLocation>
        <location evidence="1">Secreted</location>
    </subcellularLocation>
</comment>